<reference evidence="3" key="1">
    <citation type="journal article" date="2019" name="Int. J. Syst. Evol. Microbiol.">
        <title>The Global Catalogue of Microorganisms (GCM) 10K type strain sequencing project: providing services to taxonomists for standard genome sequencing and annotation.</title>
        <authorList>
            <consortium name="The Broad Institute Genomics Platform"/>
            <consortium name="The Broad Institute Genome Sequencing Center for Infectious Disease"/>
            <person name="Wu L."/>
            <person name="Ma J."/>
        </authorList>
    </citation>
    <scope>NUCLEOTIDE SEQUENCE [LARGE SCALE GENOMIC DNA]</scope>
    <source>
        <strain evidence="3">KCTC 12861</strain>
    </source>
</reference>
<evidence type="ECO:0000256" key="1">
    <source>
        <dbReference type="SAM" id="Phobius"/>
    </source>
</evidence>
<dbReference type="EMBL" id="BMXE01000009">
    <property type="protein sequence ID" value="GHB46918.1"/>
    <property type="molecule type" value="Genomic_DNA"/>
</dbReference>
<evidence type="ECO:0000313" key="2">
    <source>
        <dbReference type="EMBL" id="GHB46918.1"/>
    </source>
</evidence>
<dbReference type="RefSeq" id="WP_189438613.1">
    <property type="nucleotide sequence ID" value="NZ_BMXE01000009.1"/>
</dbReference>
<keyword evidence="3" id="KW-1185">Reference proteome</keyword>
<dbReference type="InterPro" id="IPR029058">
    <property type="entry name" value="AB_hydrolase_fold"/>
</dbReference>
<gene>
    <name evidence="2" type="ORF">GCM10007094_40370</name>
</gene>
<protein>
    <recommendedName>
        <fullName evidence="4">Integral membrane protein</fullName>
    </recommendedName>
</protein>
<evidence type="ECO:0008006" key="4">
    <source>
        <dbReference type="Google" id="ProtNLM"/>
    </source>
</evidence>
<keyword evidence="1" id="KW-1133">Transmembrane helix</keyword>
<name>A0ABQ3ERT6_9HYPH</name>
<keyword evidence="1" id="KW-0472">Membrane</keyword>
<comment type="caution">
    <text evidence="2">The sequence shown here is derived from an EMBL/GenBank/DDBJ whole genome shotgun (WGS) entry which is preliminary data.</text>
</comment>
<organism evidence="2 3">
    <name type="scientific">Pseudovibrio japonicus</name>
    <dbReference type="NCBI Taxonomy" id="366534"/>
    <lineage>
        <taxon>Bacteria</taxon>
        <taxon>Pseudomonadati</taxon>
        <taxon>Pseudomonadota</taxon>
        <taxon>Alphaproteobacteria</taxon>
        <taxon>Hyphomicrobiales</taxon>
        <taxon>Stappiaceae</taxon>
        <taxon>Pseudovibrio</taxon>
    </lineage>
</organism>
<dbReference type="SUPFAM" id="SSF53474">
    <property type="entry name" value="alpha/beta-Hydrolases"/>
    <property type="match status" value="1"/>
</dbReference>
<feature type="transmembrane region" description="Helical" evidence="1">
    <location>
        <begin position="89"/>
        <end position="109"/>
    </location>
</feature>
<dbReference type="Proteomes" id="UP000637980">
    <property type="component" value="Unassembled WGS sequence"/>
</dbReference>
<feature type="transmembrane region" description="Helical" evidence="1">
    <location>
        <begin position="121"/>
        <end position="144"/>
    </location>
</feature>
<feature type="transmembrane region" description="Helical" evidence="1">
    <location>
        <begin position="156"/>
        <end position="176"/>
    </location>
</feature>
<proteinExistence type="predicted"/>
<accession>A0ABQ3ERT6</accession>
<evidence type="ECO:0000313" key="3">
    <source>
        <dbReference type="Proteomes" id="UP000637980"/>
    </source>
</evidence>
<sequence length="397" mass="45839">MKRHVIYIPGYDPRPPEVAFSFFQTEIARYGDQRNVRCTLEETKGLDEGNPLYALWQVRSNQSGQTVDTDLYLINWRDLVLREFQFSGLMRILLGFWTFASMVFSGYYFRLYQRHLHSTLFWAYPPIFFAILVSAMLFPLGLLVEMVNWQDYRQSALAMLGFILWPFAIYRGSWLLERHTYFWYLTNDYISIRRYSLNKDVALRERLESVGQLILQIQENAAPEDEVIVLGHSSGSMLVVDAIHEALCINPDLGTVGAKIRCLTLGSAFNYFCGFSGSTKLRTAIAELTVNRAIHWRDVYASEDIICNGKFPSLQDFTRKRTLSKNEGPEQQRTRIAASLTPERYRALWGKVFNMHFCYLLASDNPGYFDLYEELLGFKEVTAGESKEFALTAAPSH</sequence>
<keyword evidence="1" id="KW-0812">Transmembrane</keyword>